<evidence type="ECO:0000256" key="3">
    <source>
        <dbReference type="ARBA" id="ARBA00022670"/>
    </source>
</evidence>
<feature type="active site" description="Proton donor" evidence="8 10">
    <location>
        <position position="162"/>
    </location>
</feature>
<dbReference type="Gene3D" id="3.40.532.10">
    <property type="entry name" value="Peptidase C12, ubiquitin carboxyl-terminal hydrolase"/>
    <property type="match status" value="1"/>
</dbReference>
<gene>
    <name evidence="13" type="ORF">PHLGIDRAFT_69218</name>
</gene>
<keyword evidence="5 7" id="KW-0378">Hydrolase</keyword>
<feature type="domain" description="UCH catalytic" evidence="12">
    <location>
        <begin position="8"/>
        <end position="225"/>
    </location>
</feature>
<evidence type="ECO:0000313" key="14">
    <source>
        <dbReference type="Proteomes" id="UP000053257"/>
    </source>
</evidence>
<dbReference type="OrthoDB" id="1924260at2759"/>
<evidence type="ECO:0000256" key="10">
    <source>
        <dbReference type="PROSITE-ProRule" id="PRU01393"/>
    </source>
</evidence>
<dbReference type="PROSITE" id="PS52048">
    <property type="entry name" value="UCH_DOMAIN"/>
    <property type="match status" value="1"/>
</dbReference>
<evidence type="ECO:0000256" key="4">
    <source>
        <dbReference type="ARBA" id="ARBA00022786"/>
    </source>
</evidence>
<dbReference type="SUPFAM" id="SSF54001">
    <property type="entry name" value="Cysteine proteinases"/>
    <property type="match status" value="1"/>
</dbReference>
<dbReference type="GO" id="GO:0004843">
    <property type="term" value="F:cysteine-type deubiquitinase activity"/>
    <property type="evidence" value="ECO:0007669"/>
    <property type="project" value="UniProtKB-UniRule"/>
</dbReference>
<evidence type="ECO:0000259" key="12">
    <source>
        <dbReference type="PROSITE" id="PS52048"/>
    </source>
</evidence>
<comment type="catalytic activity">
    <reaction evidence="1 7 10 11">
        <text>Thiol-dependent hydrolysis of ester, thioester, amide, peptide and isopeptide bonds formed by the C-terminal Gly of ubiquitin (a 76-residue protein attached to proteins as an intracellular targeting signal).</text>
        <dbReference type="EC" id="3.4.19.12"/>
    </reaction>
</comment>
<dbReference type="Pfam" id="PF01088">
    <property type="entry name" value="Peptidase_C12"/>
    <property type="match status" value="1"/>
</dbReference>
<dbReference type="GO" id="GO:0006511">
    <property type="term" value="P:ubiquitin-dependent protein catabolic process"/>
    <property type="evidence" value="ECO:0007669"/>
    <property type="project" value="UniProtKB-UniRule"/>
</dbReference>
<dbReference type="GO" id="GO:0005737">
    <property type="term" value="C:cytoplasm"/>
    <property type="evidence" value="ECO:0007669"/>
    <property type="project" value="TreeGrafter"/>
</dbReference>
<organism evidence="13 14">
    <name type="scientific">Phlebiopsis gigantea (strain 11061_1 CR5-6)</name>
    <name type="common">White-rot fungus</name>
    <name type="synonym">Peniophora gigantea</name>
    <dbReference type="NCBI Taxonomy" id="745531"/>
    <lineage>
        <taxon>Eukaryota</taxon>
        <taxon>Fungi</taxon>
        <taxon>Dikarya</taxon>
        <taxon>Basidiomycota</taxon>
        <taxon>Agaricomycotina</taxon>
        <taxon>Agaricomycetes</taxon>
        <taxon>Polyporales</taxon>
        <taxon>Phanerochaetaceae</taxon>
        <taxon>Phlebiopsis</taxon>
    </lineage>
</organism>
<dbReference type="InterPro" id="IPR038765">
    <property type="entry name" value="Papain-like_cys_pep_sf"/>
</dbReference>
<keyword evidence="3 7" id="KW-0645">Protease</keyword>
<keyword evidence="6 7" id="KW-0788">Thiol protease</keyword>
<evidence type="ECO:0000256" key="2">
    <source>
        <dbReference type="ARBA" id="ARBA00009326"/>
    </source>
</evidence>
<dbReference type="InterPro" id="IPR001578">
    <property type="entry name" value="Peptidase_C12_UCH"/>
</dbReference>
<dbReference type="PANTHER" id="PTHR10589:SF16">
    <property type="entry name" value="UBIQUITIN CARBOXYL-TERMINAL HYDROLASE ISOZYME L5"/>
    <property type="match status" value="1"/>
</dbReference>
<dbReference type="Gene3D" id="1.20.58.860">
    <property type="match status" value="1"/>
</dbReference>
<comment type="similarity">
    <text evidence="2 7 10 11">Belongs to the peptidase C12 family.</text>
</comment>
<evidence type="ECO:0000256" key="8">
    <source>
        <dbReference type="PIRSR" id="PIRSR038120-1"/>
    </source>
</evidence>
<proteinExistence type="inferred from homology"/>
<dbReference type="GO" id="GO:0016579">
    <property type="term" value="P:protein deubiquitination"/>
    <property type="evidence" value="ECO:0007669"/>
    <property type="project" value="InterPro"/>
</dbReference>
<dbReference type="EMBL" id="KN840479">
    <property type="protein sequence ID" value="KIP08493.1"/>
    <property type="molecule type" value="Genomic_DNA"/>
</dbReference>
<dbReference type="STRING" id="745531.A0A0C3PNS0"/>
<feature type="active site" description="Nucleophile" evidence="8 10">
    <location>
        <position position="87"/>
    </location>
</feature>
<evidence type="ECO:0000313" key="13">
    <source>
        <dbReference type="EMBL" id="KIP08493.1"/>
    </source>
</evidence>
<reference evidence="13 14" key="1">
    <citation type="journal article" date="2014" name="PLoS Genet.">
        <title>Analysis of the Phlebiopsis gigantea genome, transcriptome and secretome provides insight into its pioneer colonization strategies of wood.</title>
        <authorList>
            <person name="Hori C."/>
            <person name="Ishida T."/>
            <person name="Igarashi K."/>
            <person name="Samejima M."/>
            <person name="Suzuki H."/>
            <person name="Master E."/>
            <person name="Ferreira P."/>
            <person name="Ruiz-Duenas F.J."/>
            <person name="Held B."/>
            <person name="Canessa P."/>
            <person name="Larrondo L.F."/>
            <person name="Schmoll M."/>
            <person name="Druzhinina I.S."/>
            <person name="Kubicek C.P."/>
            <person name="Gaskell J.A."/>
            <person name="Kersten P."/>
            <person name="St John F."/>
            <person name="Glasner J."/>
            <person name="Sabat G."/>
            <person name="Splinter BonDurant S."/>
            <person name="Syed K."/>
            <person name="Yadav J."/>
            <person name="Mgbeahuruike A.C."/>
            <person name="Kovalchuk A."/>
            <person name="Asiegbu F.O."/>
            <person name="Lackner G."/>
            <person name="Hoffmeister D."/>
            <person name="Rencoret J."/>
            <person name="Gutierrez A."/>
            <person name="Sun H."/>
            <person name="Lindquist E."/>
            <person name="Barry K."/>
            <person name="Riley R."/>
            <person name="Grigoriev I.V."/>
            <person name="Henrissat B."/>
            <person name="Kues U."/>
            <person name="Berka R.M."/>
            <person name="Martinez A.T."/>
            <person name="Covert S.F."/>
            <person name="Blanchette R.A."/>
            <person name="Cullen D."/>
        </authorList>
    </citation>
    <scope>NUCLEOTIDE SEQUENCE [LARGE SCALE GENOMIC DNA]</scope>
    <source>
        <strain evidence="13 14">11061_1 CR5-6</strain>
    </source>
</reference>
<dbReference type="Proteomes" id="UP000053257">
    <property type="component" value="Unassembled WGS sequence"/>
</dbReference>
<keyword evidence="4 7" id="KW-0833">Ubl conjugation pathway</keyword>
<dbReference type="PRINTS" id="PR00707">
    <property type="entry name" value="UBCTHYDRLASE"/>
</dbReference>
<keyword evidence="14" id="KW-1185">Reference proteome</keyword>
<protein>
    <recommendedName>
        <fullName evidence="7 11">Ubiquitin carboxyl-terminal hydrolase</fullName>
        <ecNumber evidence="7 11">3.4.19.12</ecNumber>
    </recommendedName>
</protein>
<dbReference type="InterPro" id="IPR041507">
    <property type="entry name" value="UCH_C"/>
</dbReference>
<dbReference type="PROSITE" id="PS52049">
    <property type="entry name" value="ULD"/>
    <property type="match status" value="1"/>
</dbReference>
<feature type="site" description="Important for enzyme activity" evidence="9 10">
    <location>
        <position position="177"/>
    </location>
</feature>
<dbReference type="PANTHER" id="PTHR10589">
    <property type="entry name" value="UBIQUITIN CARBOXYL-TERMINAL HYDROLASE"/>
    <property type="match status" value="1"/>
</dbReference>
<dbReference type="Pfam" id="PF18031">
    <property type="entry name" value="UCH_C"/>
    <property type="match status" value="1"/>
</dbReference>
<evidence type="ECO:0000256" key="6">
    <source>
        <dbReference type="ARBA" id="ARBA00022807"/>
    </source>
</evidence>
<evidence type="ECO:0000256" key="11">
    <source>
        <dbReference type="RuleBase" id="RU361215"/>
    </source>
</evidence>
<evidence type="ECO:0000256" key="5">
    <source>
        <dbReference type="ARBA" id="ARBA00022801"/>
    </source>
</evidence>
<dbReference type="HOGENOM" id="CLU_018316_0_1_1"/>
<evidence type="ECO:0000256" key="7">
    <source>
        <dbReference type="PIRNR" id="PIRNR038120"/>
    </source>
</evidence>
<evidence type="ECO:0000256" key="9">
    <source>
        <dbReference type="PIRSR" id="PIRSR038120-2"/>
    </source>
</evidence>
<dbReference type="AlphaFoldDB" id="A0A0C3PNS0"/>
<dbReference type="PIRSF" id="PIRSF038120">
    <property type="entry name" value="Ubiquitinyl_hydrolase_UCH37"/>
    <property type="match status" value="1"/>
</dbReference>
<dbReference type="EC" id="3.4.19.12" evidence="7 11"/>
<sequence>MAEDFSAGWQLTESDPGVFCELLKRLGVPLVVDDLYSLDAEALAEHRPVRALIFLFQWVQTPAGSMTGEYDRDFPGFFAHQVVNNACATLAVLNAVGNIPALATGPQLREMLDFSAGMDPQMTGTVITSADWLREAHNALSPPSAISVDDPSYKKTAEEAYHFVVYLPYMGSIYEFDGLKEFPIRHGAFSERGEGWTAKAREIIQARIATYPPGQLQFNLMALHDDPIPILQNQLTELQAAGNAIQASEVAARLERENHKRQQWAFENSLRRHNHIGFIHALLTALAKAGKLEQAKENAKKIMAERRAKKGGSAMDED</sequence>
<accession>A0A0C3PNS0</accession>
<name>A0A0C3PNS0_PHLG1</name>
<evidence type="ECO:0000256" key="1">
    <source>
        <dbReference type="ARBA" id="ARBA00000707"/>
    </source>
</evidence>
<dbReference type="InterPro" id="IPR017390">
    <property type="entry name" value="Ubiquitinyl_hydrolase_UCH37"/>
</dbReference>
<feature type="site" description="Transition state stabilizer" evidence="10">
    <location>
        <position position="81"/>
    </location>
</feature>
<dbReference type="InterPro" id="IPR036959">
    <property type="entry name" value="Peptidase_C12_UCH_sf"/>
</dbReference>